<feature type="region of interest" description="Disordered" evidence="4">
    <location>
        <begin position="193"/>
        <end position="247"/>
    </location>
</feature>
<feature type="compositionally biased region" description="Low complexity" evidence="4">
    <location>
        <begin position="75"/>
        <end position="87"/>
    </location>
</feature>
<proteinExistence type="inferred from homology"/>
<evidence type="ECO:0000256" key="2">
    <source>
        <dbReference type="ARBA" id="ARBA00010979"/>
    </source>
</evidence>
<accession>A0A7J7KSG3</accession>
<feature type="domain" description="Sas10 C-terminal" evidence="5">
    <location>
        <begin position="205"/>
        <end position="277"/>
    </location>
</feature>
<evidence type="ECO:0000256" key="3">
    <source>
        <dbReference type="ARBA" id="ARBA00023242"/>
    </source>
</evidence>
<dbReference type="EMBL" id="VXIV02000079">
    <property type="protein sequence ID" value="KAF6041112.1"/>
    <property type="molecule type" value="Genomic_DNA"/>
</dbReference>
<sequence>MKPEIDEVLKKLAEGRYSEVRDMTHGRKKLASHVKVPAKDKETTSRKDSKKASAKTVKFKKTDVQPVAKAKEQNSKAVKSSSKSSASTLKNGVTALKNGATALKNSTTMSKSVTGKRGAGILPNKKKRLQSLLDDEEEEVGGATMEETVEPDLEDMTGGEKEALEFYNLVKKRRLAGQAEDDGEMDTEMEALQGEANKAEEEWDSEKRGVTEEMMKNRGLTAKRPKHLKNPRVKNKLKYQRKKKIHKSMVPKVLTEMNRYSGESSGIRAGRIRSVQLS</sequence>
<dbReference type="AlphaFoldDB" id="A0A7J7KSG3"/>
<keyword evidence="3" id="KW-0539">Nucleus</keyword>
<comment type="similarity">
    <text evidence="2">Belongs to the SAS10 family.</text>
</comment>
<comment type="caution">
    <text evidence="6">The sequence shown here is derived from an EMBL/GenBank/DDBJ whole genome shotgun (WGS) entry which is preliminary data.</text>
</comment>
<feature type="compositionally biased region" description="Basic and acidic residues" evidence="4">
    <location>
        <begin position="197"/>
        <end position="216"/>
    </location>
</feature>
<evidence type="ECO:0000259" key="5">
    <source>
        <dbReference type="Pfam" id="PF09368"/>
    </source>
</evidence>
<dbReference type="Proteomes" id="UP000593567">
    <property type="component" value="Unassembled WGS sequence"/>
</dbReference>
<evidence type="ECO:0000256" key="4">
    <source>
        <dbReference type="SAM" id="MobiDB-lite"/>
    </source>
</evidence>
<gene>
    <name evidence="6" type="ORF">EB796_000591</name>
</gene>
<dbReference type="PANTHER" id="PTHR13237">
    <property type="entry name" value="SOMETHING ABOUT SILENCING PROTEIN 10-RELATED"/>
    <property type="match status" value="1"/>
</dbReference>
<reference evidence="6" key="1">
    <citation type="submission" date="2020-06" db="EMBL/GenBank/DDBJ databases">
        <title>Draft genome of Bugula neritina, a colonial animal packing powerful symbionts and potential medicines.</title>
        <authorList>
            <person name="Rayko M."/>
        </authorList>
    </citation>
    <scope>NUCLEOTIDE SEQUENCE [LARGE SCALE GENOMIC DNA]</scope>
    <source>
        <strain evidence="6">Kwan_BN1</strain>
    </source>
</reference>
<dbReference type="PANTHER" id="PTHR13237:SF8">
    <property type="entry name" value="SOMETHING ABOUT SILENCING PROTEIN 10"/>
    <property type="match status" value="1"/>
</dbReference>
<evidence type="ECO:0000313" key="6">
    <source>
        <dbReference type="EMBL" id="KAF6041112.1"/>
    </source>
</evidence>
<dbReference type="Pfam" id="PF09368">
    <property type="entry name" value="Sas10"/>
    <property type="match status" value="1"/>
</dbReference>
<feature type="region of interest" description="Disordered" evidence="4">
    <location>
        <begin position="106"/>
        <end position="158"/>
    </location>
</feature>
<dbReference type="OrthoDB" id="1924577at2759"/>
<evidence type="ECO:0000313" key="7">
    <source>
        <dbReference type="Proteomes" id="UP000593567"/>
    </source>
</evidence>
<evidence type="ECO:0000256" key="1">
    <source>
        <dbReference type="ARBA" id="ARBA00004123"/>
    </source>
</evidence>
<comment type="subcellular location">
    <subcellularLocation>
        <location evidence="1">Nucleus</location>
    </subcellularLocation>
</comment>
<keyword evidence="7" id="KW-1185">Reference proteome</keyword>
<feature type="region of interest" description="Disordered" evidence="4">
    <location>
        <begin position="23"/>
        <end position="90"/>
    </location>
</feature>
<name>A0A7J7KSG3_BUGNE</name>
<feature type="compositionally biased region" description="Acidic residues" evidence="4">
    <location>
        <begin position="147"/>
        <end position="157"/>
    </location>
</feature>
<feature type="compositionally biased region" description="Basic residues" evidence="4">
    <location>
        <begin position="221"/>
        <end position="247"/>
    </location>
</feature>
<organism evidence="6 7">
    <name type="scientific">Bugula neritina</name>
    <name type="common">Brown bryozoan</name>
    <name type="synonym">Sertularia neritina</name>
    <dbReference type="NCBI Taxonomy" id="10212"/>
    <lineage>
        <taxon>Eukaryota</taxon>
        <taxon>Metazoa</taxon>
        <taxon>Spiralia</taxon>
        <taxon>Lophotrochozoa</taxon>
        <taxon>Bryozoa</taxon>
        <taxon>Gymnolaemata</taxon>
        <taxon>Cheilostomatida</taxon>
        <taxon>Flustrina</taxon>
        <taxon>Buguloidea</taxon>
        <taxon>Bugulidae</taxon>
        <taxon>Bugula</taxon>
    </lineage>
</organism>
<dbReference type="GO" id="GO:0032040">
    <property type="term" value="C:small-subunit processome"/>
    <property type="evidence" value="ECO:0007669"/>
    <property type="project" value="TreeGrafter"/>
</dbReference>
<protein>
    <submittedName>
        <fullName evidence="6">UTP3</fullName>
    </submittedName>
</protein>
<feature type="compositionally biased region" description="Basic and acidic residues" evidence="4">
    <location>
        <begin position="37"/>
        <end position="51"/>
    </location>
</feature>
<dbReference type="GO" id="GO:0000462">
    <property type="term" value="P:maturation of SSU-rRNA from tricistronic rRNA transcript (SSU-rRNA, 5.8S rRNA, LSU-rRNA)"/>
    <property type="evidence" value="ECO:0007669"/>
    <property type="project" value="TreeGrafter"/>
</dbReference>
<dbReference type="InterPro" id="IPR018972">
    <property type="entry name" value="Sas10_C_dom"/>
</dbReference>